<sequence length="338" mass="36831">MSQIMMSIESGGSKTICLLQTQDGQLLGWGLGGPTHHLPDEQAAQSFEQAVTMAMDSSGLAGSQISLVSYSQLGKYEALLSALAQREVAAAKLYLDDPTVALVGALCSEWGVVALSGTGSFAYGRNRQGETMLVGGLGDILGDDGSGYEIGLCGLRAALRHLEGWEEETMLAAEICREWGITEFPREAPYMNPASRTIANQAFQFMPDRYRHMIANLCRVVARCARMGDPISIAIIQQAGRKLACQVTAVCDRMDMGNEPIPIGYAGGSWRIGELLLDSFSETLEHRMKKSYRLIPQSLEPVFGVFLGTLRHMDVSWDGELISRLKRDNDFVKQAITA</sequence>
<dbReference type="SUPFAM" id="SSF53067">
    <property type="entry name" value="Actin-like ATPase domain"/>
    <property type="match status" value="2"/>
</dbReference>
<reference evidence="2" key="1">
    <citation type="submission" date="2022-01" db="EMBL/GenBank/DDBJ databases">
        <title>Paenibacillus spongiae sp. nov., isolated from marine sponge.</title>
        <authorList>
            <person name="Li Z."/>
            <person name="Zhang M."/>
        </authorList>
    </citation>
    <scope>NUCLEOTIDE SEQUENCE</scope>
    <source>
        <strain evidence="2">PHS-Z3</strain>
    </source>
</reference>
<dbReference type="Proteomes" id="UP001057877">
    <property type="component" value="Chromosome"/>
</dbReference>
<gene>
    <name evidence="2" type="ORF">L1F29_23325</name>
</gene>
<proteinExistence type="predicted"/>
<dbReference type="RefSeq" id="WP_258384453.1">
    <property type="nucleotide sequence ID" value="NZ_CP091430.1"/>
</dbReference>
<dbReference type="Gene3D" id="3.30.420.40">
    <property type="match status" value="2"/>
</dbReference>
<dbReference type="InterPro" id="IPR052519">
    <property type="entry name" value="Euk-type_GlcNAc_Kinase"/>
</dbReference>
<dbReference type="Pfam" id="PF01869">
    <property type="entry name" value="BcrAD_BadFG"/>
    <property type="match status" value="1"/>
</dbReference>
<name>A0ABY5S752_9BACL</name>
<dbReference type="InterPro" id="IPR002731">
    <property type="entry name" value="ATPase_BadF"/>
</dbReference>
<dbReference type="PANTHER" id="PTHR43190">
    <property type="entry name" value="N-ACETYL-D-GLUCOSAMINE KINASE"/>
    <property type="match status" value="1"/>
</dbReference>
<evidence type="ECO:0000313" key="3">
    <source>
        <dbReference type="Proteomes" id="UP001057877"/>
    </source>
</evidence>
<evidence type="ECO:0000259" key="1">
    <source>
        <dbReference type="Pfam" id="PF01869"/>
    </source>
</evidence>
<keyword evidence="3" id="KW-1185">Reference proteome</keyword>
<dbReference type="EMBL" id="CP091430">
    <property type="protein sequence ID" value="UVI28365.1"/>
    <property type="molecule type" value="Genomic_DNA"/>
</dbReference>
<accession>A0ABY5S752</accession>
<organism evidence="2 3">
    <name type="scientific">Paenibacillus spongiae</name>
    <dbReference type="NCBI Taxonomy" id="2909671"/>
    <lineage>
        <taxon>Bacteria</taxon>
        <taxon>Bacillati</taxon>
        <taxon>Bacillota</taxon>
        <taxon>Bacilli</taxon>
        <taxon>Bacillales</taxon>
        <taxon>Paenibacillaceae</taxon>
        <taxon>Paenibacillus</taxon>
    </lineage>
</organism>
<protein>
    <recommendedName>
        <fullName evidence="1">ATPase BadF/BadG/BcrA/BcrD type domain-containing protein</fullName>
    </recommendedName>
</protein>
<dbReference type="InterPro" id="IPR043129">
    <property type="entry name" value="ATPase_NBD"/>
</dbReference>
<dbReference type="PANTHER" id="PTHR43190:SF3">
    <property type="entry name" value="N-ACETYL-D-GLUCOSAMINE KINASE"/>
    <property type="match status" value="1"/>
</dbReference>
<feature type="domain" description="ATPase BadF/BadG/BcrA/BcrD type" evidence="1">
    <location>
        <begin position="8"/>
        <end position="272"/>
    </location>
</feature>
<evidence type="ECO:0000313" key="2">
    <source>
        <dbReference type="EMBL" id="UVI28365.1"/>
    </source>
</evidence>